<evidence type="ECO:0000313" key="3">
    <source>
        <dbReference type="Proteomes" id="UP000033825"/>
    </source>
</evidence>
<feature type="transmembrane region" description="Helical" evidence="1">
    <location>
        <begin position="87"/>
        <end position="112"/>
    </location>
</feature>
<keyword evidence="1" id="KW-1133">Transmembrane helix</keyword>
<dbReference type="AlphaFoldDB" id="A0A0G1VQN0"/>
<feature type="transmembrane region" description="Helical" evidence="1">
    <location>
        <begin position="55"/>
        <end position="81"/>
    </location>
</feature>
<reference evidence="2 3" key="1">
    <citation type="journal article" date="2015" name="Nature">
        <title>rRNA introns, odd ribosomes, and small enigmatic genomes across a large radiation of phyla.</title>
        <authorList>
            <person name="Brown C.T."/>
            <person name="Hug L.A."/>
            <person name="Thomas B.C."/>
            <person name="Sharon I."/>
            <person name="Castelle C.J."/>
            <person name="Singh A."/>
            <person name="Wilkins M.J."/>
            <person name="Williams K.H."/>
            <person name="Banfield J.F."/>
        </authorList>
    </citation>
    <scope>NUCLEOTIDE SEQUENCE [LARGE SCALE GENOMIC DNA]</scope>
</reference>
<dbReference type="EMBL" id="LCQB01000007">
    <property type="protein sequence ID" value="KKW08793.1"/>
    <property type="molecule type" value="Genomic_DNA"/>
</dbReference>
<protein>
    <submittedName>
        <fullName evidence="2">Uncharacterized protein</fullName>
    </submittedName>
</protein>
<evidence type="ECO:0000256" key="1">
    <source>
        <dbReference type="SAM" id="Phobius"/>
    </source>
</evidence>
<keyword evidence="1" id="KW-0812">Transmembrane</keyword>
<dbReference type="Proteomes" id="UP000033825">
    <property type="component" value="Unassembled WGS sequence"/>
</dbReference>
<name>A0A0G1VQN0_9BACT</name>
<sequence>MQPLSVFPEILFLAPFAAFLIRIALAILLGYCAWKHLTNADKTVRTLGFIEGVVATALALGTWTQPAAIAGMFIIGAWFALPRLRAVALGTALLAFVMCLSLLLTGAGLLAFDLPL</sequence>
<comment type="caution">
    <text evidence="2">The sequence shown here is derived from an EMBL/GenBank/DDBJ whole genome shotgun (WGS) entry which is preliminary data.</text>
</comment>
<feature type="transmembrane region" description="Helical" evidence="1">
    <location>
        <begin position="12"/>
        <end position="34"/>
    </location>
</feature>
<evidence type="ECO:0000313" key="2">
    <source>
        <dbReference type="EMBL" id="KKW08793.1"/>
    </source>
</evidence>
<keyword evidence="1" id="KW-0472">Membrane</keyword>
<gene>
    <name evidence="2" type="ORF">UY46_C0007G0010</name>
</gene>
<proteinExistence type="predicted"/>
<accession>A0A0G1VQN0</accession>
<organism evidence="2 3">
    <name type="scientific">Candidatus Kaiserbacteria bacterium GW2011_GWA2_49_56</name>
    <dbReference type="NCBI Taxonomy" id="1618670"/>
    <lineage>
        <taxon>Bacteria</taxon>
        <taxon>Candidatus Kaiseribacteriota</taxon>
    </lineage>
</organism>